<feature type="compositionally biased region" description="Polar residues" evidence="1">
    <location>
        <begin position="105"/>
        <end position="114"/>
    </location>
</feature>
<evidence type="ECO:0000313" key="2">
    <source>
        <dbReference type="EMBL" id="KDQ31709.1"/>
    </source>
</evidence>
<feature type="compositionally biased region" description="Polar residues" evidence="1">
    <location>
        <begin position="444"/>
        <end position="466"/>
    </location>
</feature>
<evidence type="ECO:0000313" key="3">
    <source>
        <dbReference type="Proteomes" id="UP000027073"/>
    </source>
</evidence>
<feature type="compositionally biased region" description="Basic and acidic residues" evidence="1">
    <location>
        <begin position="561"/>
        <end position="572"/>
    </location>
</feature>
<protein>
    <submittedName>
        <fullName evidence="2">Uncharacterized protein</fullName>
    </submittedName>
</protein>
<organism evidence="2 3">
    <name type="scientific">Pleurotus ostreatus (strain PC15)</name>
    <name type="common">Oyster mushroom</name>
    <dbReference type="NCBI Taxonomy" id="1137138"/>
    <lineage>
        <taxon>Eukaryota</taxon>
        <taxon>Fungi</taxon>
        <taxon>Dikarya</taxon>
        <taxon>Basidiomycota</taxon>
        <taxon>Agaricomycotina</taxon>
        <taxon>Agaricomycetes</taxon>
        <taxon>Agaricomycetidae</taxon>
        <taxon>Agaricales</taxon>
        <taxon>Pleurotineae</taxon>
        <taxon>Pleurotaceae</taxon>
        <taxon>Pleurotus</taxon>
    </lineage>
</organism>
<feature type="compositionally biased region" description="Polar residues" evidence="1">
    <location>
        <begin position="1473"/>
        <end position="1482"/>
    </location>
</feature>
<feature type="region of interest" description="Disordered" evidence="1">
    <location>
        <begin position="493"/>
        <end position="722"/>
    </location>
</feature>
<dbReference type="EMBL" id="KL198005">
    <property type="protein sequence ID" value="KDQ31709.1"/>
    <property type="molecule type" value="Genomic_DNA"/>
</dbReference>
<feature type="region of interest" description="Disordered" evidence="1">
    <location>
        <begin position="1015"/>
        <end position="1055"/>
    </location>
</feature>
<feature type="compositionally biased region" description="Polar residues" evidence="1">
    <location>
        <begin position="31"/>
        <end position="40"/>
    </location>
</feature>
<reference evidence="3" key="1">
    <citation type="journal article" date="2014" name="Proc. Natl. Acad. Sci. U.S.A.">
        <title>Extensive sampling of basidiomycete genomes demonstrates inadequacy of the white-rot/brown-rot paradigm for wood decay fungi.</title>
        <authorList>
            <person name="Riley R."/>
            <person name="Salamov A.A."/>
            <person name="Brown D.W."/>
            <person name="Nagy L.G."/>
            <person name="Floudas D."/>
            <person name="Held B.W."/>
            <person name="Levasseur A."/>
            <person name="Lombard V."/>
            <person name="Morin E."/>
            <person name="Otillar R."/>
            <person name="Lindquist E.A."/>
            <person name="Sun H."/>
            <person name="LaButti K.M."/>
            <person name="Schmutz J."/>
            <person name="Jabbour D."/>
            <person name="Luo H."/>
            <person name="Baker S.E."/>
            <person name="Pisabarro A.G."/>
            <person name="Walton J.D."/>
            <person name="Blanchette R.A."/>
            <person name="Henrissat B."/>
            <person name="Martin F."/>
            <person name="Cullen D."/>
            <person name="Hibbett D.S."/>
            <person name="Grigoriev I.V."/>
        </authorList>
    </citation>
    <scope>NUCLEOTIDE SEQUENCE [LARGE SCALE GENOMIC DNA]</scope>
    <source>
        <strain evidence="3">PC15</strain>
    </source>
</reference>
<dbReference type="InParanoid" id="A0A067NUV0"/>
<feature type="compositionally biased region" description="Basic and acidic residues" evidence="1">
    <location>
        <begin position="80"/>
        <end position="91"/>
    </location>
</feature>
<feature type="compositionally biased region" description="Basic and acidic residues" evidence="1">
    <location>
        <begin position="1419"/>
        <end position="1430"/>
    </location>
</feature>
<feature type="compositionally biased region" description="Polar residues" evidence="1">
    <location>
        <begin position="1083"/>
        <end position="1133"/>
    </location>
</feature>
<feature type="region of interest" description="Disordered" evidence="1">
    <location>
        <begin position="1"/>
        <end position="157"/>
    </location>
</feature>
<feature type="compositionally biased region" description="Low complexity" evidence="1">
    <location>
        <begin position="750"/>
        <end position="772"/>
    </location>
</feature>
<evidence type="ECO:0000256" key="1">
    <source>
        <dbReference type="SAM" id="MobiDB-lite"/>
    </source>
</evidence>
<feature type="region of interest" description="Disordered" evidence="1">
    <location>
        <begin position="438"/>
        <end position="474"/>
    </location>
</feature>
<feature type="compositionally biased region" description="Low complexity" evidence="1">
    <location>
        <begin position="11"/>
        <end position="20"/>
    </location>
</feature>
<dbReference type="VEuPathDB" id="FungiDB:PLEOSDRAFT_1100245"/>
<accession>A0A067NUV0</accession>
<feature type="compositionally biased region" description="Basic residues" evidence="1">
    <location>
        <begin position="1027"/>
        <end position="1040"/>
    </location>
</feature>
<feature type="region of interest" description="Disordered" evidence="1">
    <location>
        <begin position="1408"/>
        <end position="1460"/>
    </location>
</feature>
<feature type="region of interest" description="Disordered" evidence="1">
    <location>
        <begin position="195"/>
        <end position="302"/>
    </location>
</feature>
<feature type="compositionally biased region" description="Low complexity" evidence="1">
    <location>
        <begin position="212"/>
        <end position="233"/>
    </location>
</feature>
<feature type="compositionally biased region" description="Polar residues" evidence="1">
    <location>
        <begin position="493"/>
        <end position="511"/>
    </location>
</feature>
<feature type="region of interest" description="Disordered" evidence="1">
    <location>
        <begin position="912"/>
        <end position="958"/>
    </location>
</feature>
<sequence>MARKREQYPQLRFRSSLSRLGLGIKPPQGHAHSTTTTNPAQKGEYGEEEEWYIPYNGPYEPPPSNEPRSAPAYTSRRKRREDGVEFREVVKAGESSVRGSGEDTGLQSRYTSSEDGLGSIFGRDNHQHLRTQQHSMMPDFGETDVEEDESEEIVRGDMDLRARYGYSYASSNDEETDFNTPLPSATHPVLPLSAPPVSTQGWSSSEDKGLRPRAISSTSRPAATISSTTRRATVSSGHGGIGEAPVPALRTSSSQNSKPGVAANPANPLSLFHLNYPHHHRDTDTTDSITSASPPTQYSIFTASPPQTYSVISSPPGTGHGTVNEAFGRFSRDTNSVMGRDGAVGNPRLSLASLFSGSLGFKGKGKEREGKVPGDQRLKVKSSKSDLARNDVRDAYRVQVRPLATQYDGDVIYIGDEKNMPGADLDASDNVIVSSSVGKDARTDTGNSLASTNAADNKSGVGTDNIPSDGDNVDADSEAYYNTYYATLLSTPTSARGSSFRSSTPGTQPGGSASDPIPPLPLHSSSNVLPLSQFQVASPSTGRISPRVDMGGFGRRHGKNREKENLGEEDVWKPLPSSRAAEVIRSEAEADDEGRRGRPAGSRSRQPVHPYANVRAFTFPSSPGETSRVDETDLTGSTSRPPKLTFTAPSQHSSPLSGPHTHPTAHLHLQTHPHLLPPPPHSDSSQPHSHSDSQESYSPRSLRRPVSPQSKPNSPSQTQSPSRALLLPHPLQHLHNIRNRLKLSMSTPNLRASGSSASGSLSGQSSRSSAASTNQKLPHTRNPSKSKAPEDTRHVPRPINIIKQKSVPNSPHHAFPRGLDRWLSAETWCDALFLPKPRLRLRGDDPYYEKGESIVGPSSGSRRIVSPPGSPVARDFVNRADGSQTLESRVLAHSRSLADLRLGHQESVIADRKGKERMTGRPATADVSGSRARGLTLPSSSARPATANPITGAKVETSHPMPAPAVVIIKPNTKPSRPKSWALDDLALPSPVPSLMTVLAEGQILEHQRRKWQAQAQKSFQNQRSRSLSRSRSKSVSKKVKGNDAKGQSSHGKDSKLEYLAARSLLGNQDILPISTGIRKRSLSQSHTATDSTGRPSGGSQSTAHRPSHSFSQTMSKSTHSRTGSQNHSRNGSWSKTALDKIAMGTAALCGIPGGDSTTATPETEHPPAVGLERALRSDTTQVIRLADPATVLPHPSASPTPSHGFTNSSHGHGTAESGPVEGVGIAISTPGSDLDRDSIRLRDHPYAQTVPNVYHHTYVPPAPPANLSDQRYVTKRASDAHSGAPDSLQIGSRHPFAQQRDSYQGSPKIIGHPRPDSEVSPQATMWAPVAAGVVREVLPEEIRYSPIVNSETLVRGTSNDAPDTDPRIRQLGKFARNSRNIFDTVALGETLAMAVEDSRDHLSRISEGYSVSNEDEGERSFSEGSHQPDPRIVASTGSQSPRETHREPVQYDASRPMHRQASLQIPEVLETSLQASSSQTDALPEPESRRSQISRDTSESSTGSMLPTSPIVTSPITSESSSPRPSPRLLSRNSDDLEHFRDLFYRPDTGRQQSFQSGMSAAQSSSAYTGHVSWDANIAPSRHRTASSGLTSLVRRVGEELEELNMLVAEMGMELGDDSSSILSASSRPTESRFVLEPSQGIADNGDHVRMQAFRPSTTIPEDVEGSAEGEQLMDDGEEDEDADLTARFRIGIVEAVPTPPSTSEDRRFSQHLSSYITHPGSSAQPNAEEATVRVVSNASLQPPSTVLSRVSYMTSSDGSRMSGLSDFPVPPLQDQMTPGNMSIVDSYFEDVTLRQEFALQTPMSRQSTLGGDEEVDFAMAFSSRPHTARPQS</sequence>
<name>A0A067NUV0_PLEO1</name>
<feature type="region of interest" description="Disordered" evidence="1">
    <location>
        <begin position="1191"/>
        <end position="1238"/>
    </location>
</feature>
<feature type="region of interest" description="Disordered" evidence="1">
    <location>
        <begin position="1077"/>
        <end position="1133"/>
    </location>
</feature>
<feature type="compositionally biased region" description="Basic and acidic residues" evidence="1">
    <location>
        <begin position="582"/>
        <end position="596"/>
    </location>
</feature>
<feature type="region of interest" description="Disordered" evidence="1">
    <location>
        <begin position="748"/>
        <end position="795"/>
    </location>
</feature>
<dbReference type="HOGENOM" id="CLU_237290_0_0_1"/>
<feature type="compositionally biased region" description="Acidic residues" evidence="1">
    <location>
        <begin position="141"/>
        <end position="151"/>
    </location>
</feature>
<feature type="region of interest" description="Disordered" evidence="1">
    <location>
        <begin position="1473"/>
        <end position="1535"/>
    </location>
</feature>
<feature type="compositionally biased region" description="Low complexity" evidence="1">
    <location>
        <begin position="1507"/>
        <end position="1533"/>
    </location>
</feature>
<feature type="compositionally biased region" description="Polar residues" evidence="1">
    <location>
        <begin position="647"/>
        <end position="656"/>
    </location>
</feature>
<feature type="compositionally biased region" description="Polar residues" evidence="1">
    <location>
        <begin position="523"/>
        <end position="543"/>
    </location>
</feature>
<dbReference type="STRING" id="1137138.A0A067NUV0"/>
<feature type="compositionally biased region" description="Low complexity" evidence="1">
    <location>
        <begin position="286"/>
        <end position="296"/>
    </location>
</feature>
<dbReference type="OrthoDB" id="3228777at2759"/>
<dbReference type="Proteomes" id="UP000027073">
    <property type="component" value="Unassembled WGS sequence"/>
</dbReference>
<proteinExistence type="predicted"/>
<gene>
    <name evidence="2" type="ORF">PLEOSDRAFT_1100245</name>
</gene>
<feature type="compositionally biased region" description="Polar residues" evidence="1">
    <location>
        <begin position="707"/>
        <end position="722"/>
    </location>
</feature>
<feature type="compositionally biased region" description="Polar residues" evidence="1">
    <location>
        <begin position="1198"/>
        <end position="1212"/>
    </location>
</feature>